<dbReference type="InterPro" id="IPR001455">
    <property type="entry name" value="TusA-like"/>
</dbReference>
<dbReference type="SUPFAM" id="SSF64307">
    <property type="entry name" value="SirA-like"/>
    <property type="match status" value="1"/>
</dbReference>
<dbReference type="Gene3D" id="3.30.110.40">
    <property type="entry name" value="TusA-like domain"/>
    <property type="match status" value="1"/>
</dbReference>
<dbReference type="RefSeq" id="WP_003302990.1">
    <property type="nucleotide sequence ID" value="NZ_AOBS01000073.1"/>
</dbReference>
<name>M2VF87_STUST</name>
<reference evidence="2 3" key="1">
    <citation type="journal article" date="2013" name="Genome Announc.">
        <title>Draft Genome of Pseudomonas stutzeri Strain NF13, a Nitrogen Fixer Isolated from the Galapagos Rift Hydrothermal Vent.</title>
        <authorList>
            <person name="Pena A."/>
            <person name="Busquets A."/>
            <person name="Gomila M."/>
            <person name="Mayol J."/>
            <person name="Bosch R."/>
            <person name="Nogales B."/>
            <person name="Garcia-Valdes E."/>
            <person name="Bennasar A."/>
            <person name="Lalucat J."/>
        </authorList>
    </citation>
    <scope>NUCLEOTIDE SEQUENCE [LARGE SCALE GENOMIC DNA]</scope>
    <source>
        <strain evidence="2 3">NF13</strain>
    </source>
</reference>
<sequence length="79" mass="9018">MDELATATTFDAADMGCGELVMRLRMHLKSLPGQVVRVIAYDASAPADLPAWCRMTRNELLRHDPQSHSFWIRSRTDWT</sequence>
<dbReference type="eggNOG" id="COG0425">
    <property type="taxonomic scope" value="Bacteria"/>
</dbReference>
<dbReference type="EMBL" id="AOBS01000073">
    <property type="protein sequence ID" value="EMD98652.1"/>
    <property type="molecule type" value="Genomic_DNA"/>
</dbReference>
<feature type="domain" description="UPF0033" evidence="1">
    <location>
        <begin position="9"/>
        <end position="73"/>
    </location>
</feature>
<dbReference type="InterPro" id="IPR036868">
    <property type="entry name" value="TusA-like_sf"/>
</dbReference>
<accession>M2VF87</accession>
<evidence type="ECO:0000259" key="1">
    <source>
        <dbReference type="Pfam" id="PF01206"/>
    </source>
</evidence>
<dbReference type="AlphaFoldDB" id="M2VF87"/>
<evidence type="ECO:0000313" key="3">
    <source>
        <dbReference type="Proteomes" id="UP000011700"/>
    </source>
</evidence>
<protein>
    <recommendedName>
        <fullName evidence="1">UPF0033 domain-containing protein</fullName>
    </recommendedName>
</protein>
<gene>
    <name evidence="2" type="ORF">B381_18244</name>
</gene>
<comment type="caution">
    <text evidence="2">The sequence shown here is derived from an EMBL/GenBank/DDBJ whole genome shotgun (WGS) entry which is preliminary data.</text>
</comment>
<dbReference type="Pfam" id="PF01206">
    <property type="entry name" value="TusA"/>
    <property type="match status" value="1"/>
</dbReference>
<dbReference type="Proteomes" id="UP000011700">
    <property type="component" value="Unassembled WGS sequence"/>
</dbReference>
<evidence type="ECO:0000313" key="2">
    <source>
        <dbReference type="EMBL" id="EMD98652.1"/>
    </source>
</evidence>
<organism evidence="2 3">
    <name type="scientific">Stutzerimonas stutzeri NF13</name>
    <dbReference type="NCBI Taxonomy" id="1212548"/>
    <lineage>
        <taxon>Bacteria</taxon>
        <taxon>Pseudomonadati</taxon>
        <taxon>Pseudomonadota</taxon>
        <taxon>Gammaproteobacteria</taxon>
        <taxon>Pseudomonadales</taxon>
        <taxon>Pseudomonadaceae</taxon>
        <taxon>Stutzerimonas</taxon>
    </lineage>
</organism>
<dbReference type="PATRIC" id="fig|1212548.4.peg.3588"/>
<dbReference type="OrthoDB" id="9797352at2"/>
<proteinExistence type="predicted"/>